<gene>
    <name evidence="8" type="ORF">B9Z19DRAFT_1121852</name>
</gene>
<dbReference type="OrthoDB" id="5022096at2759"/>
<feature type="transmembrane region" description="Helical" evidence="6">
    <location>
        <begin position="83"/>
        <end position="108"/>
    </location>
</feature>
<keyword evidence="9" id="KW-1185">Reference proteome</keyword>
<name>A0A2T7A1V7_TUBBO</name>
<dbReference type="Pfam" id="PF20684">
    <property type="entry name" value="Fung_rhodopsin"/>
    <property type="match status" value="1"/>
</dbReference>
<accession>A0A2T7A1V7</accession>
<dbReference type="STRING" id="42251.A0A2T7A1V7"/>
<evidence type="ECO:0000256" key="4">
    <source>
        <dbReference type="ARBA" id="ARBA00023136"/>
    </source>
</evidence>
<dbReference type="InterPro" id="IPR049326">
    <property type="entry name" value="Rhodopsin_dom_fungi"/>
</dbReference>
<reference evidence="8 9" key="1">
    <citation type="submission" date="2017-04" db="EMBL/GenBank/DDBJ databases">
        <title>Draft genome sequence of Tuber borchii Vittad., a whitish edible truffle.</title>
        <authorList>
            <consortium name="DOE Joint Genome Institute"/>
            <person name="Murat C."/>
            <person name="Kuo A."/>
            <person name="Barry K.W."/>
            <person name="Clum A."/>
            <person name="Dockter R.B."/>
            <person name="Fauchery L."/>
            <person name="Iotti M."/>
            <person name="Kohler A."/>
            <person name="Labutti K."/>
            <person name="Lindquist E.A."/>
            <person name="Lipzen A."/>
            <person name="Ohm R.A."/>
            <person name="Wang M."/>
            <person name="Grigoriev I.V."/>
            <person name="Zambonelli A."/>
            <person name="Martin F.M."/>
        </authorList>
    </citation>
    <scope>NUCLEOTIDE SEQUENCE [LARGE SCALE GENOMIC DNA]</scope>
    <source>
        <strain evidence="8 9">Tbo3840</strain>
    </source>
</reference>
<proteinExistence type="inferred from homology"/>
<feature type="transmembrane region" description="Helical" evidence="6">
    <location>
        <begin position="40"/>
        <end position="63"/>
    </location>
</feature>
<comment type="caution">
    <text evidence="8">The sequence shown here is derived from an EMBL/GenBank/DDBJ whole genome shotgun (WGS) entry which is preliminary data.</text>
</comment>
<evidence type="ECO:0000256" key="5">
    <source>
        <dbReference type="ARBA" id="ARBA00038359"/>
    </source>
</evidence>
<comment type="subcellular location">
    <subcellularLocation>
        <location evidence="1">Membrane</location>
        <topology evidence="1">Multi-pass membrane protein</topology>
    </subcellularLocation>
</comment>
<evidence type="ECO:0000256" key="6">
    <source>
        <dbReference type="SAM" id="Phobius"/>
    </source>
</evidence>
<dbReference type="InterPro" id="IPR052337">
    <property type="entry name" value="SAT4-like"/>
</dbReference>
<keyword evidence="3 6" id="KW-1133">Transmembrane helix</keyword>
<dbReference type="EMBL" id="NESQ01000041">
    <property type="protein sequence ID" value="PUU81713.1"/>
    <property type="molecule type" value="Genomic_DNA"/>
</dbReference>
<evidence type="ECO:0000256" key="3">
    <source>
        <dbReference type="ARBA" id="ARBA00022989"/>
    </source>
</evidence>
<comment type="similarity">
    <text evidence="5">Belongs to the SAT4 family.</text>
</comment>
<feature type="domain" description="Rhodopsin" evidence="7">
    <location>
        <begin position="6"/>
        <end position="183"/>
    </location>
</feature>
<feature type="transmembrane region" description="Helical" evidence="6">
    <location>
        <begin position="120"/>
        <end position="141"/>
    </location>
</feature>
<organism evidence="8 9">
    <name type="scientific">Tuber borchii</name>
    <name type="common">White truffle</name>
    <dbReference type="NCBI Taxonomy" id="42251"/>
    <lineage>
        <taxon>Eukaryota</taxon>
        <taxon>Fungi</taxon>
        <taxon>Dikarya</taxon>
        <taxon>Ascomycota</taxon>
        <taxon>Pezizomycotina</taxon>
        <taxon>Pezizomycetes</taxon>
        <taxon>Pezizales</taxon>
        <taxon>Tuberaceae</taxon>
        <taxon>Tuber</taxon>
    </lineage>
</organism>
<sequence length="271" mass="30049">MLLKSSWGSSFTYNLQTMFAKLSVLVFYRRVLGNHGWFRLGVDVTIGFVVLLGIASELVLFVNCRPLRYSWDKTIPDGYCWDIVLWYYINAGMNIALDVVITGLPLSPLFQLQISKRQKIALCGIFSLGGLVCAIGVFRVFQLPALHNSKDISWDLTNAMIWYFVEAALIVIAASGPALRPFFHCYMPTLIGRSRGNHGGSASYGIGESHDMQRSQISTNVSAGGGTGYGKGDSIINEESGIRKTTELAWKVENIPRPQDGENGRWESWAP</sequence>
<dbReference type="Proteomes" id="UP000244722">
    <property type="component" value="Unassembled WGS sequence"/>
</dbReference>
<evidence type="ECO:0000313" key="9">
    <source>
        <dbReference type="Proteomes" id="UP000244722"/>
    </source>
</evidence>
<evidence type="ECO:0000256" key="2">
    <source>
        <dbReference type="ARBA" id="ARBA00022692"/>
    </source>
</evidence>
<dbReference type="AlphaFoldDB" id="A0A2T7A1V7"/>
<keyword evidence="2 6" id="KW-0812">Transmembrane</keyword>
<keyword evidence="4 6" id="KW-0472">Membrane</keyword>
<evidence type="ECO:0000256" key="1">
    <source>
        <dbReference type="ARBA" id="ARBA00004141"/>
    </source>
</evidence>
<evidence type="ECO:0000259" key="7">
    <source>
        <dbReference type="Pfam" id="PF20684"/>
    </source>
</evidence>
<dbReference type="PANTHER" id="PTHR33048">
    <property type="entry name" value="PTH11-LIKE INTEGRAL MEMBRANE PROTEIN (AFU_ORTHOLOGUE AFUA_5G11245)"/>
    <property type="match status" value="1"/>
</dbReference>
<feature type="transmembrane region" description="Helical" evidence="6">
    <location>
        <begin position="161"/>
        <end position="183"/>
    </location>
</feature>
<dbReference type="PANTHER" id="PTHR33048:SF47">
    <property type="entry name" value="INTEGRAL MEMBRANE PROTEIN-RELATED"/>
    <property type="match status" value="1"/>
</dbReference>
<evidence type="ECO:0000313" key="8">
    <source>
        <dbReference type="EMBL" id="PUU81713.1"/>
    </source>
</evidence>
<protein>
    <recommendedName>
        <fullName evidence="7">Rhodopsin domain-containing protein</fullName>
    </recommendedName>
</protein>
<dbReference type="GO" id="GO:0016020">
    <property type="term" value="C:membrane"/>
    <property type="evidence" value="ECO:0007669"/>
    <property type="project" value="UniProtKB-SubCell"/>
</dbReference>